<organism evidence="1 2">
    <name type="scientific">Hyalomma asiaticum</name>
    <name type="common">Tick</name>
    <dbReference type="NCBI Taxonomy" id="266040"/>
    <lineage>
        <taxon>Eukaryota</taxon>
        <taxon>Metazoa</taxon>
        <taxon>Ecdysozoa</taxon>
        <taxon>Arthropoda</taxon>
        <taxon>Chelicerata</taxon>
        <taxon>Arachnida</taxon>
        <taxon>Acari</taxon>
        <taxon>Parasitiformes</taxon>
        <taxon>Ixodida</taxon>
        <taxon>Ixodoidea</taxon>
        <taxon>Ixodidae</taxon>
        <taxon>Hyalomminae</taxon>
        <taxon>Hyalomma</taxon>
    </lineage>
</organism>
<gene>
    <name evidence="1" type="ORF">HPB50_024184</name>
</gene>
<sequence length="261" mass="27441">MHKHLAGKNPDSPKTRLVKRQPPTDENDAGASHEAPTIKRARSRPRKDDSVQRQMPKATATSLAGKMPKAAYAPESTNKKGSTIKVAAAKRQRRSRVRGRQPTTDENNAGPSNEAPTTQRARGRPRKDDCVQREIPKACGISSAGKLRKAADAPESDNQKGSIIQVTAGLLVSVVEEKVSVYHITLVGGVIADAGIMASSVAGNITWLSVTLGGLHGLGIGTILLGVAMCLLLCFDKYKATATAIKGIGTVGAGVAGVPWI</sequence>
<dbReference type="EMBL" id="CM023484">
    <property type="protein sequence ID" value="KAH6934424.1"/>
    <property type="molecule type" value="Genomic_DNA"/>
</dbReference>
<evidence type="ECO:0000313" key="1">
    <source>
        <dbReference type="EMBL" id="KAH6934424.1"/>
    </source>
</evidence>
<reference evidence="1" key="1">
    <citation type="submission" date="2020-05" db="EMBL/GenBank/DDBJ databases">
        <title>Large-scale comparative analyses of tick genomes elucidate their genetic diversity and vector capacities.</title>
        <authorList>
            <person name="Jia N."/>
            <person name="Wang J."/>
            <person name="Shi W."/>
            <person name="Du L."/>
            <person name="Sun Y."/>
            <person name="Zhan W."/>
            <person name="Jiang J."/>
            <person name="Wang Q."/>
            <person name="Zhang B."/>
            <person name="Ji P."/>
            <person name="Sakyi L.B."/>
            <person name="Cui X."/>
            <person name="Yuan T."/>
            <person name="Jiang B."/>
            <person name="Yang W."/>
            <person name="Lam T.T.-Y."/>
            <person name="Chang Q."/>
            <person name="Ding S."/>
            <person name="Wang X."/>
            <person name="Zhu J."/>
            <person name="Ruan X."/>
            <person name="Zhao L."/>
            <person name="Wei J."/>
            <person name="Que T."/>
            <person name="Du C."/>
            <person name="Cheng J."/>
            <person name="Dai P."/>
            <person name="Han X."/>
            <person name="Huang E."/>
            <person name="Gao Y."/>
            <person name="Liu J."/>
            <person name="Shao H."/>
            <person name="Ye R."/>
            <person name="Li L."/>
            <person name="Wei W."/>
            <person name="Wang X."/>
            <person name="Wang C."/>
            <person name="Yang T."/>
            <person name="Huo Q."/>
            <person name="Li W."/>
            <person name="Guo W."/>
            <person name="Chen H."/>
            <person name="Zhou L."/>
            <person name="Ni X."/>
            <person name="Tian J."/>
            <person name="Zhou Y."/>
            <person name="Sheng Y."/>
            <person name="Liu T."/>
            <person name="Pan Y."/>
            <person name="Xia L."/>
            <person name="Li J."/>
            <person name="Zhao F."/>
            <person name="Cao W."/>
        </authorList>
    </citation>
    <scope>NUCLEOTIDE SEQUENCE</scope>
    <source>
        <strain evidence="1">Hyas-2018</strain>
    </source>
</reference>
<accession>A0ACB7SKG8</accession>
<name>A0ACB7SKG8_HYAAI</name>
<comment type="caution">
    <text evidence="1">The sequence shown here is derived from an EMBL/GenBank/DDBJ whole genome shotgun (WGS) entry which is preliminary data.</text>
</comment>
<dbReference type="Proteomes" id="UP000821845">
    <property type="component" value="Chromosome 4"/>
</dbReference>
<proteinExistence type="predicted"/>
<protein>
    <submittedName>
        <fullName evidence="1">Uncharacterized protein</fullName>
    </submittedName>
</protein>
<evidence type="ECO:0000313" key="2">
    <source>
        <dbReference type="Proteomes" id="UP000821845"/>
    </source>
</evidence>
<keyword evidence="2" id="KW-1185">Reference proteome</keyword>